<proteinExistence type="predicted"/>
<protein>
    <submittedName>
        <fullName evidence="2">Uncharacterized protein</fullName>
    </submittedName>
</protein>
<evidence type="ECO:0000313" key="2">
    <source>
        <dbReference type="EMBL" id="MEQ2186951.1"/>
    </source>
</evidence>
<evidence type="ECO:0000313" key="3">
    <source>
        <dbReference type="Proteomes" id="UP001476798"/>
    </source>
</evidence>
<name>A0ABV0PUB4_9TELE</name>
<keyword evidence="3" id="KW-1185">Reference proteome</keyword>
<gene>
    <name evidence="2" type="ORF">GOODEAATRI_034125</name>
</gene>
<comment type="caution">
    <text evidence="2">The sequence shown here is derived from an EMBL/GenBank/DDBJ whole genome shotgun (WGS) entry which is preliminary data.</text>
</comment>
<evidence type="ECO:0000256" key="1">
    <source>
        <dbReference type="SAM" id="Phobius"/>
    </source>
</evidence>
<reference evidence="2 3" key="1">
    <citation type="submission" date="2021-06" db="EMBL/GenBank/DDBJ databases">
        <authorList>
            <person name="Palmer J.M."/>
        </authorList>
    </citation>
    <scope>NUCLEOTIDE SEQUENCE [LARGE SCALE GENOMIC DNA]</scope>
    <source>
        <strain evidence="2 3">GA_2019</strain>
        <tissue evidence="2">Muscle</tissue>
    </source>
</reference>
<dbReference type="EMBL" id="JAHRIO010087999">
    <property type="protein sequence ID" value="MEQ2186951.1"/>
    <property type="molecule type" value="Genomic_DNA"/>
</dbReference>
<accession>A0ABV0PUB4</accession>
<sequence length="107" mass="12348">MFESLETASCVCHSALKARQLRPSDAAVTVSFPPLFSELQLHSTLYFSSYFLIFRHNSFSLCHIYSIFFLLLVLSYVHSASHIYWKSRCQSACFKLQNETKKCLQTP</sequence>
<keyword evidence="1" id="KW-0812">Transmembrane</keyword>
<feature type="transmembrane region" description="Helical" evidence="1">
    <location>
        <begin position="58"/>
        <end position="77"/>
    </location>
</feature>
<dbReference type="Proteomes" id="UP001476798">
    <property type="component" value="Unassembled WGS sequence"/>
</dbReference>
<keyword evidence="1" id="KW-1133">Transmembrane helix</keyword>
<keyword evidence="1" id="KW-0472">Membrane</keyword>
<organism evidence="2 3">
    <name type="scientific">Goodea atripinnis</name>
    <dbReference type="NCBI Taxonomy" id="208336"/>
    <lineage>
        <taxon>Eukaryota</taxon>
        <taxon>Metazoa</taxon>
        <taxon>Chordata</taxon>
        <taxon>Craniata</taxon>
        <taxon>Vertebrata</taxon>
        <taxon>Euteleostomi</taxon>
        <taxon>Actinopterygii</taxon>
        <taxon>Neopterygii</taxon>
        <taxon>Teleostei</taxon>
        <taxon>Neoteleostei</taxon>
        <taxon>Acanthomorphata</taxon>
        <taxon>Ovalentaria</taxon>
        <taxon>Atherinomorphae</taxon>
        <taxon>Cyprinodontiformes</taxon>
        <taxon>Goodeidae</taxon>
        <taxon>Goodea</taxon>
    </lineage>
</organism>